<reference evidence="8" key="1">
    <citation type="submission" date="2023-01" db="EMBL/GenBank/DDBJ databases">
        <title>Whole genome sequence of Paucibacter sp. S2-9 isolated from pond sediment.</title>
        <authorList>
            <person name="Jung J.Y."/>
        </authorList>
    </citation>
    <scope>NUCLEOTIDE SEQUENCE</scope>
    <source>
        <strain evidence="8">S2-9</strain>
    </source>
</reference>
<dbReference type="GO" id="GO:0016042">
    <property type="term" value="P:lipid catabolic process"/>
    <property type="evidence" value="ECO:0007669"/>
    <property type="project" value="UniProtKB-KW"/>
</dbReference>
<dbReference type="RefSeq" id="WP_285234447.1">
    <property type="nucleotide sequence ID" value="NZ_CP116346.1"/>
</dbReference>
<dbReference type="PROSITE" id="PS50035">
    <property type="entry name" value="PLD"/>
    <property type="match status" value="1"/>
</dbReference>
<keyword evidence="5" id="KW-0442">Lipid degradation</keyword>
<dbReference type="InterPro" id="IPR025202">
    <property type="entry name" value="PLD-like_dom"/>
</dbReference>
<dbReference type="InterPro" id="IPR051406">
    <property type="entry name" value="PLD_domain"/>
</dbReference>
<organism evidence="8 9">
    <name type="scientific">Paucibacter sediminis</name>
    <dbReference type="NCBI Taxonomy" id="3019553"/>
    <lineage>
        <taxon>Bacteria</taxon>
        <taxon>Pseudomonadati</taxon>
        <taxon>Pseudomonadota</taxon>
        <taxon>Betaproteobacteria</taxon>
        <taxon>Burkholderiales</taxon>
        <taxon>Sphaerotilaceae</taxon>
        <taxon>Roseateles</taxon>
    </lineage>
</organism>
<name>A0AA95NDQ2_9BURK</name>
<dbReference type="GO" id="GO:0006793">
    <property type="term" value="P:phosphorus metabolic process"/>
    <property type="evidence" value="ECO:0007669"/>
    <property type="project" value="UniProtKB-ARBA"/>
</dbReference>
<comment type="catalytic activity">
    <reaction evidence="1">
        <text>a 1,2-diacyl-sn-glycero-3-phosphocholine + H2O = a 1,2-diacyl-sn-glycero-3-phosphate + choline + H(+)</text>
        <dbReference type="Rhea" id="RHEA:14445"/>
        <dbReference type="ChEBI" id="CHEBI:15354"/>
        <dbReference type="ChEBI" id="CHEBI:15377"/>
        <dbReference type="ChEBI" id="CHEBI:15378"/>
        <dbReference type="ChEBI" id="CHEBI:57643"/>
        <dbReference type="ChEBI" id="CHEBI:58608"/>
        <dbReference type="EC" id="3.1.4.4"/>
    </reaction>
</comment>
<dbReference type="Gene3D" id="3.30.870.10">
    <property type="entry name" value="Endonuclease Chain A"/>
    <property type="match status" value="2"/>
</dbReference>
<dbReference type="GO" id="GO:0016891">
    <property type="term" value="F:RNA endonuclease activity producing 5'-phosphomonoesters, hydrolytic mechanism"/>
    <property type="evidence" value="ECO:0007669"/>
    <property type="project" value="TreeGrafter"/>
</dbReference>
<keyword evidence="9" id="KW-1185">Reference proteome</keyword>
<evidence type="ECO:0000313" key="8">
    <source>
        <dbReference type="EMBL" id="WIT13335.1"/>
    </source>
</evidence>
<accession>A0AA95NDQ2</accession>
<evidence type="ECO:0000256" key="2">
    <source>
        <dbReference type="ARBA" id="ARBA00008664"/>
    </source>
</evidence>
<dbReference type="AlphaFoldDB" id="A0AA95NDQ2"/>
<evidence type="ECO:0000256" key="1">
    <source>
        <dbReference type="ARBA" id="ARBA00000798"/>
    </source>
</evidence>
<dbReference type="GO" id="GO:0004630">
    <property type="term" value="F:phospholipase D activity"/>
    <property type="evidence" value="ECO:0007669"/>
    <property type="project" value="UniProtKB-EC"/>
</dbReference>
<dbReference type="PANTHER" id="PTHR43856">
    <property type="entry name" value="CARDIOLIPIN HYDROLASE"/>
    <property type="match status" value="1"/>
</dbReference>
<dbReference type="PANTHER" id="PTHR43856:SF1">
    <property type="entry name" value="MITOCHONDRIAL CARDIOLIPIN HYDROLASE"/>
    <property type="match status" value="1"/>
</dbReference>
<dbReference type="SUPFAM" id="SSF56024">
    <property type="entry name" value="Phospholipase D/nuclease"/>
    <property type="match status" value="2"/>
</dbReference>
<evidence type="ECO:0000256" key="4">
    <source>
        <dbReference type="ARBA" id="ARBA00022801"/>
    </source>
</evidence>
<gene>
    <name evidence="8" type="ORF">PFX98_06915</name>
</gene>
<sequence length="570" mass="61996">MRVRKTSAGLTVRAIAGSHVVLLAMHLDASRCPGLLGFAIHRSDHDEDEAYWLEGMKTFAATDPGFGPEARYSTRQHPIQGFTWSDFSAKPGHRYSYRVVALRGSPENLQASEAVTLTVATETEAGGDHDVFFNRGAAASQEYARRFAGTPSLAQAPDTDPRWAWLSRGAFEAIEQFIAAASGPGFGLRVAAYEFRLPAVAEALRAARARGVDVQIVYDGCPNPPDAKTGAVFPRDDNRATAAAAQLQAICTERVTQVGVKNPPISHHKFIVRLQGGAAEAVLTGSTNFSRGGVFGQSNVVHVVQDPKVAAAYLQCWQLIAANPTPAQLKPALAALNVRPAGKPLKGGNWLFSPQPGLEALNWYAEIAARSPGALFMTFAFGMNDLFKAAYRQGQAPLRYALLDKLLGPGISKARQAAEEAEMLALRKMPQNRFAVGNRIAANSFDRWAKETLTGLNSHVQYIHTKFLLADPLGPDPIVITGSANFSAASTNANDENMLVIRGNKRVADIYLGEYMRLWNHYAFREWLAAGAPGATPEFKHLDVKDRWWRGYFGNSDRSRQRAYFAGVAG</sequence>
<evidence type="ECO:0000256" key="6">
    <source>
        <dbReference type="ARBA" id="ARBA00023098"/>
    </source>
</evidence>
<dbReference type="KEGG" id="pais:PFX98_06915"/>
<dbReference type="Pfam" id="PF13091">
    <property type="entry name" value="PLDc_2"/>
    <property type="match status" value="2"/>
</dbReference>
<evidence type="ECO:0000256" key="5">
    <source>
        <dbReference type="ARBA" id="ARBA00022963"/>
    </source>
</evidence>
<evidence type="ECO:0000259" key="7">
    <source>
        <dbReference type="PROSITE" id="PS50035"/>
    </source>
</evidence>
<evidence type="ECO:0000313" key="9">
    <source>
        <dbReference type="Proteomes" id="UP001177769"/>
    </source>
</evidence>
<keyword evidence="4" id="KW-0378">Hydrolase</keyword>
<comment type="similarity">
    <text evidence="2">Belongs to the phospholipase D family.</text>
</comment>
<dbReference type="EC" id="3.1.4.4" evidence="3"/>
<dbReference type="InterPro" id="IPR001736">
    <property type="entry name" value="PLipase_D/transphosphatidylase"/>
</dbReference>
<dbReference type="EMBL" id="CP116346">
    <property type="protein sequence ID" value="WIT13335.1"/>
    <property type="molecule type" value="Genomic_DNA"/>
</dbReference>
<proteinExistence type="inferred from homology"/>
<feature type="domain" description="PLD phosphodiesterase" evidence="7">
    <location>
        <begin position="459"/>
        <end position="490"/>
    </location>
</feature>
<evidence type="ECO:0000256" key="3">
    <source>
        <dbReference type="ARBA" id="ARBA00012027"/>
    </source>
</evidence>
<keyword evidence="6" id="KW-0443">Lipid metabolism</keyword>
<protein>
    <recommendedName>
        <fullName evidence="3">phospholipase D</fullName>
        <ecNumber evidence="3">3.1.4.4</ecNumber>
    </recommendedName>
</protein>
<dbReference type="Proteomes" id="UP001177769">
    <property type="component" value="Chromosome"/>
</dbReference>